<name>A0A2T0U5D7_9SPHI</name>
<proteinExistence type="predicted"/>
<sequence>MFLLQIGKGVTQWLPFLVLYNMDFGKVPEQELPTIDFSLPKDGILTGDVLKEQTRVNELLSYVGCAKWGRKEWKGLIYPPKTKESIFLDEYVKHFNAIELNAVFYKMPEKQQIVTWRQKAEAERLDFKFCPKITRTISHIKRLKNAEDTTSQYLESIMEFGPYLGPCFLQLGDNFGPANLSVLSDYLESLPKDFNLFLEVRHQAWFADPEARSALFQILRQNHVGAVITDASGRRDCLHMELPTPHAFIRFVGNGLHESDFSRVDDWIERIRSWKEQGLQSAYFFLHQHDEKDTPILADYTVRRWNEVLGTKLARPMLLNKQTNLGF</sequence>
<comment type="caution">
    <text evidence="1">The sequence shown here is derived from an EMBL/GenBank/DDBJ whole genome shotgun (WGS) entry which is preliminary data.</text>
</comment>
<gene>
    <name evidence="1" type="ORF">B0I27_104112</name>
</gene>
<dbReference type="InterPro" id="IPR036520">
    <property type="entry name" value="UPF0759_sf"/>
</dbReference>
<dbReference type="SUPFAM" id="SSF117396">
    <property type="entry name" value="TM1631-like"/>
    <property type="match status" value="1"/>
</dbReference>
<evidence type="ECO:0000313" key="1">
    <source>
        <dbReference type="EMBL" id="PRY53104.1"/>
    </source>
</evidence>
<dbReference type="PANTHER" id="PTHR30348:SF9">
    <property type="entry name" value="UPF0759 PROTEIN YECE"/>
    <property type="match status" value="1"/>
</dbReference>
<accession>A0A2T0U5D7</accession>
<dbReference type="Gene3D" id="3.20.20.410">
    <property type="entry name" value="Protein of unknown function UPF0759"/>
    <property type="match status" value="1"/>
</dbReference>
<organism evidence="1 2">
    <name type="scientific">Arcticibacter pallidicorallinus</name>
    <dbReference type="NCBI Taxonomy" id="1259464"/>
    <lineage>
        <taxon>Bacteria</taxon>
        <taxon>Pseudomonadati</taxon>
        <taxon>Bacteroidota</taxon>
        <taxon>Sphingobacteriia</taxon>
        <taxon>Sphingobacteriales</taxon>
        <taxon>Sphingobacteriaceae</taxon>
        <taxon>Arcticibacter</taxon>
    </lineage>
</organism>
<keyword evidence="2" id="KW-1185">Reference proteome</keyword>
<dbReference type="AlphaFoldDB" id="A0A2T0U5D7"/>
<dbReference type="InterPro" id="IPR002763">
    <property type="entry name" value="DUF72"/>
</dbReference>
<dbReference type="EMBL" id="PVTH01000004">
    <property type="protein sequence ID" value="PRY53104.1"/>
    <property type="molecule type" value="Genomic_DNA"/>
</dbReference>
<dbReference type="Proteomes" id="UP000238034">
    <property type="component" value="Unassembled WGS sequence"/>
</dbReference>
<evidence type="ECO:0000313" key="2">
    <source>
        <dbReference type="Proteomes" id="UP000238034"/>
    </source>
</evidence>
<dbReference type="Pfam" id="PF01904">
    <property type="entry name" value="DUF72"/>
    <property type="match status" value="1"/>
</dbReference>
<protein>
    <submittedName>
        <fullName evidence="1">Uncharacterized protein YecE (DUF72 family)</fullName>
    </submittedName>
</protein>
<dbReference type="PANTHER" id="PTHR30348">
    <property type="entry name" value="UNCHARACTERIZED PROTEIN YECE"/>
    <property type="match status" value="1"/>
</dbReference>
<reference evidence="1 2" key="1">
    <citation type="submission" date="2018-03" db="EMBL/GenBank/DDBJ databases">
        <title>Genomic Encyclopedia of Type Strains, Phase III (KMG-III): the genomes of soil and plant-associated and newly described type strains.</title>
        <authorList>
            <person name="Whitman W."/>
        </authorList>
    </citation>
    <scope>NUCLEOTIDE SEQUENCE [LARGE SCALE GENOMIC DNA]</scope>
    <source>
        <strain evidence="1 2">CGMCC 1.9313</strain>
    </source>
</reference>